<dbReference type="Proteomes" id="UP000229500">
    <property type="component" value="Unassembled WGS sequence"/>
</dbReference>
<dbReference type="Gene3D" id="3.90.950.20">
    <property type="entry name" value="CinA-like"/>
    <property type="match status" value="1"/>
</dbReference>
<evidence type="ECO:0000313" key="2">
    <source>
        <dbReference type="EMBL" id="PJE69038.1"/>
    </source>
</evidence>
<comment type="caution">
    <text evidence="2">The sequence shown here is derived from an EMBL/GenBank/DDBJ whole genome shotgun (WGS) entry which is preliminary data.</text>
</comment>
<dbReference type="InterPro" id="IPR036653">
    <property type="entry name" value="CinA-like_C"/>
</dbReference>
<reference evidence="3" key="1">
    <citation type="submission" date="2017-09" db="EMBL/GenBank/DDBJ databases">
        <title>Depth-based differentiation of microbial function through sediment-hosted aquifers and enrichment of novel symbionts in the deep terrestrial subsurface.</title>
        <authorList>
            <person name="Probst A.J."/>
            <person name="Ladd B."/>
            <person name="Jarett J.K."/>
            <person name="Geller-Mcgrath D.E."/>
            <person name="Sieber C.M.K."/>
            <person name="Emerson J.B."/>
            <person name="Anantharaman K."/>
            <person name="Thomas B.C."/>
            <person name="Malmstrom R."/>
            <person name="Stieglmeier M."/>
            <person name="Klingl A."/>
            <person name="Woyke T."/>
            <person name="Ryan C.M."/>
            <person name="Banfield J.F."/>
        </authorList>
    </citation>
    <scope>NUCLEOTIDE SEQUENCE [LARGE SCALE GENOMIC DNA]</scope>
</reference>
<proteinExistence type="predicted"/>
<evidence type="ECO:0000259" key="1">
    <source>
        <dbReference type="Pfam" id="PF02464"/>
    </source>
</evidence>
<dbReference type="SUPFAM" id="SSF142433">
    <property type="entry name" value="CinA-like"/>
    <property type="match status" value="1"/>
</dbReference>
<organism evidence="2 3">
    <name type="scientific">Candidatus Shapirobacteria bacterium CG10_big_fil_rev_8_21_14_0_10_38_14</name>
    <dbReference type="NCBI Taxonomy" id="1974483"/>
    <lineage>
        <taxon>Bacteria</taxon>
        <taxon>Candidatus Shapironibacteriota</taxon>
    </lineage>
</organism>
<evidence type="ECO:0000313" key="3">
    <source>
        <dbReference type="Proteomes" id="UP000229500"/>
    </source>
</evidence>
<dbReference type="InterPro" id="IPR008136">
    <property type="entry name" value="CinA_C"/>
</dbReference>
<sequence>MEEEIALGIPKKLIEKYSIYSPRVAIAIAKQAIKKIKGSDIGVGITGILSRPDPQFPEKKVGQTYIGLIFKDKILAKRFYFPPKKERGLAKAMIVLKALEMIEKIVK</sequence>
<accession>A0A2M8L5I3</accession>
<dbReference type="AlphaFoldDB" id="A0A2M8L5I3"/>
<dbReference type="EMBL" id="PFEL01000073">
    <property type="protein sequence ID" value="PJE69038.1"/>
    <property type="molecule type" value="Genomic_DNA"/>
</dbReference>
<name>A0A2M8L5I3_9BACT</name>
<feature type="domain" description="CinA C-terminal" evidence="1">
    <location>
        <begin position="6"/>
        <end position="105"/>
    </location>
</feature>
<protein>
    <recommendedName>
        <fullName evidence="1">CinA C-terminal domain-containing protein</fullName>
    </recommendedName>
</protein>
<gene>
    <name evidence="2" type="ORF">COU96_01980</name>
</gene>
<dbReference type="Pfam" id="PF02464">
    <property type="entry name" value="CinA"/>
    <property type="match status" value="1"/>
</dbReference>